<dbReference type="Proteomes" id="UP000035301">
    <property type="component" value="Unassembled WGS sequence"/>
</dbReference>
<dbReference type="RefSeq" id="WP_048179188.1">
    <property type="nucleotide sequence ID" value="NZ_JXOJ01000001.1"/>
</dbReference>
<dbReference type="Gene3D" id="3.40.720.10">
    <property type="entry name" value="Alkaline Phosphatase, subunit A"/>
    <property type="match status" value="1"/>
</dbReference>
<reference evidence="2 3" key="1">
    <citation type="journal article" date="2015" name="Int. J. Syst. Evol. Microbiol.">
        <title>Methanoculleus sediminis sp. nov., a methanogen from sediments near a submarine mud volcano.</title>
        <authorList>
            <person name="Chen S.C."/>
            <person name="Chen M.F."/>
            <person name="Lai M.C."/>
            <person name="Weng C.Y."/>
            <person name="Wu S.Y."/>
            <person name="Lin S."/>
            <person name="Yang T.F."/>
            <person name="Chen P.C."/>
        </authorList>
    </citation>
    <scope>NUCLEOTIDE SEQUENCE [LARGE SCALE GENOMIC DNA]</scope>
    <source>
        <strain evidence="2 3">S3Fa</strain>
    </source>
</reference>
<comment type="caution">
    <text evidence="2">The sequence shown here is derived from an EMBL/GenBank/DDBJ whole genome shotgun (WGS) entry which is preliminary data.</text>
</comment>
<accession>A0A0H1R8G2</accession>
<feature type="transmembrane region" description="Helical" evidence="1">
    <location>
        <begin position="76"/>
        <end position="97"/>
    </location>
</feature>
<feature type="transmembrane region" description="Helical" evidence="1">
    <location>
        <begin position="48"/>
        <end position="69"/>
    </location>
</feature>
<proteinExistence type="predicted"/>
<dbReference type="EMBL" id="JXOJ01000001">
    <property type="protein sequence ID" value="KLK88907.1"/>
    <property type="molecule type" value="Genomic_DNA"/>
</dbReference>
<keyword evidence="1" id="KW-1133">Transmembrane helix</keyword>
<sequence>MTIKERFQAFGQLLRGIPIGWILPVLVASYPIVYLYSQNVQIVSCSQLVLPLSIAWAGSLILWAIFSLITKDTKKGGVISAVFVVFFFAYGHMFDWVTAVSALDLRHRHFLPITLFIAGYIGYFIAIAKKPELLKNVFKVSCVAVAFLLVVNIVPIIPAELQKSQMSIHQSSNSTGSTPGTTGSVADYPDIYYIVLDEYSSFETLETVWGYDNSEFKDFLESKGFFVAENSRTHYTSTIVVVPSILNMKPITNLHHVNDRLELISLINDNQAMKSLSKEGYTTVAIGMHTISPDINILSDYRFDYQDCSDNELFIDGFHWILVDMTTIRPFSYIFEPQIVDRIDKLRISRLYDLKKLTELSEVPSPKFVYAHILLPHEPFIFDNEGNKIDWNDISNYRDKNIYLEQLIFTTRNIEVIIDSLLKQYPEDDPPIIIIQSDHGLRHHDGVSEYMPEDEPYKVLNAFLLSHYDYQGLDDNIPPIEVLPLVIEHYINKTVQQSGD</sequence>
<feature type="transmembrane region" description="Helical" evidence="1">
    <location>
        <begin position="109"/>
        <end position="128"/>
    </location>
</feature>
<organism evidence="2 3">
    <name type="scientific">Methanoculleus sediminis</name>
    <dbReference type="NCBI Taxonomy" id="1550566"/>
    <lineage>
        <taxon>Archaea</taxon>
        <taxon>Methanobacteriati</taxon>
        <taxon>Methanobacteriota</taxon>
        <taxon>Stenosarchaea group</taxon>
        <taxon>Methanomicrobia</taxon>
        <taxon>Methanomicrobiales</taxon>
        <taxon>Methanomicrobiaceae</taxon>
        <taxon>Methanoculleus</taxon>
    </lineage>
</organism>
<protein>
    <recommendedName>
        <fullName evidence="4">Sulfatase N-terminal domain-containing protein</fullName>
    </recommendedName>
</protein>
<name>A0A0H1R8G2_9EURY</name>
<keyword evidence="1" id="KW-0472">Membrane</keyword>
<keyword evidence="3" id="KW-1185">Reference proteome</keyword>
<dbReference type="SUPFAM" id="SSF53649">
    <property type="entry name" value="Alkaline phosphatase-like"/>
    <property type="match status" value="1"/>
</dbReference>
<evidence type="ECO:0000256" key="1">
    <source>
        <dbReference type="SAM" id="Phobius"/>
    </source>
</evidence>
<dbReference type="PATRIC" id="fig|1550566.3.peg.3"/>
<dbReference type="STRING" id="1550566.SZ63_00015"/>
<dbReference type="AlphaFoldDB" id="A0A0H1R8G2"/>
<dbReference type="OrthoDB" id="387492at2157"/>
<evidence type="ECO:0000313" key="3">
    <source>
        <dbReference type="Proteomes" id="UP000035301"/>
    </source>
</evidence>
<feature type="transmembrane region" description="Helical" evidence="1">
    <location>
        <begin position="140"/>
        <end position="158"/>
    </location>
</feature>
<feature type="transmembrane region" description="Helical" evidence="1">
    <location>
        <begin position="12"/>
        <end position="36"/>
    </location>
</feature>
<evidence type="ECO:0008006" key="4">
    <source>
        <dbReference type="Google" id="ProtNLM"/>
    </source>
</evidence>
<gene>
    <name evidence="2" type="ORF">SZ63_00015</name>
</gene>
<dbReference type="InterPro" id="IPR017850">
    <property type="entry name" value="Alkaline_phosphatase_core_sf"/>
</dbReference>
<keyword evidence="1" id="KW-0812">Transmembrane</keyword>
<evidence type="ECO:0000313" key="2">
    <source>
        <dbReference type="EMBL" id="KLK88907.1"/>
    </source>
</evidence>